<dbReference type="PANTHER" id="PTHR34070:SF1">
    <property type="entry name" value="DNA ALKYLATION REPAIR PROTEIN"/>
    <property type="match status" value="1"/>
</dbReference>
<dbReference type="Proteomes" id="UP000192333">
    <property type="component" value="Chromosome I"/>
</dbReference>
<proteinExistence type="predicted"/>
<reference evidence="2" key="1">
    <citation type="submission" date="2017-04" db="EMBL/GenBank/DDBJ databases">
        <authorList>
            <person name="Varghese N."/>
            <person name="Submissions S."/>
        </authorList>
    </citation>
    <scope>NUCLEOTIDE SEQUENCE [LARGE SCALE GENOMIC DNA]</scope>
    <source>
        <strain evidence="2">DSM 16537</strain>
    </source>
</reference>
<accession>A0A1W2H2V9</accession>
<dbReference type="AlphaFoldDB" id="A0A1W2H2V9"/>
<dbReference type="InterPro" id="IPR016024">
    <property type="entry name" value="ARM-type_fold"/>
</dbReference>
<evidence type="ECO:0000313" key="1">
    <source>
        <dbReference type="EMBL" id="SMD43104.1"/>
    </source>
</evidence>
<dbReference type="InterPro" id="IPR014825">
    <property type="entry name" value="DNA_alkylation"/>
</dbReference>
<dbReference type="Pfam" id="PF08713">
    <property type="entry name" value="DNA_alkylation"/>
    <property type="match status" value="1"/>
</dbReference>
<name>A0A1W2H2V9_9BACT</name>
<keyword evidence="2" id="KW-1185">Reference proteome</keyword>
<dbReference type="SUPFAM" id="SSF48371">
    <property type="entry name" value="ARM repeat"/>
    <property type="match status" value="1"/>
</dbReference>
<dbReference type="STRING" id="758820.SAMN00777080_1683"/>
<dbReference type="CDD" id="cd06561">
    <property type="entry name" value="AlkD_like"/>
    <property type="match status" value="1"/>
</dbReference>
<dbReference type="Gene3D" id="1.25.10.90">
    <property type="match status" value="1"/>
</dbReference>
<protein>
    <submittedName>
        <fullName evidence="1">3-methyladenine DNA glycosylase AlkD</fullName>
    </submittedName>
</protein>
<organism evidence="1 2">
    <name type="scientific">Aquiflexum balticum DSM 16537</name>
    <dbReference type="NCBI Taxonomy" id="758820"/>
    <lineage>
        <taxon>Bacteria</taxon>
        <taxon>Pseudomonadati</taxon>
        <taxon>Bacteroidota</taxon>
        <taxon>Cytophagia</taxon>
        <taxon>Cytophagales</taxon>
        <taxon>Cyclobacteriaceae</taxon>
        <taxon>Aquiflexum</taxon>
    </lineage>
</organism>
<evidence type="ECO:0000313" key="2">
    <source>
        <dbReference type="Proteomes" id="UP000192333"/>
    </source>
</evidence>
<gene>
    <name evidence="1" type="ORF">SAMN00777080_1683</name>
</gene>
<dbReference type="EMBL" id="LT838813">
    <property type="protein sequence ID" value="SMD43104.1"/>
    <property type="molecule type" value="Genomic_DNA"/>
</dbReference>
<sequence length="246" mass="29123">MAINHIQMNPENNLPEKVISELKSVSDKEKALFLPRFFKTGKGEYGEGDHFLGIQVPQQRIIAKKFLPAIEEKDLKTLIASPFHEVRLTALFMLVAKFEKSKSGEEKRLWVDFYLNNRSFVNNWDLVDSSAHQILGSWLYDKDRTPLYELANSNNLWDQRMAIISTYYFIRKNDFEDTLKIAEILLFHPHDLIHKAVGWMLREVGKRDFETEYGFLEKHYKKMPRTMLRYAIEKFEPQVREMFLAK</sequence>
<dbReference type="PANTHER" id="PTHR34070">
    <property type="entry name" value="ARMADILLO-TYPE FOLD"/>
    <property type="match status" value="1"/>
</dbReference>